<dbReference type="EMBL" id="RZHG01000024">
    <property type="protein sequence ID" value="RUR28646.1"/>
    <property type="molecule type" value="Genomic_DNA"/>
</dbReference>
<comment type="caution">
    <text evidence="1">The sequence shown here is derived from an EMBL/GenBank/DDBJ whole genome shotgun (WGS) entry which is preliminary data.</text>
</comment>
<dbReference type="OrthoDB" id="9802640at2"/>
<keyword evidence="2" id="KW-1185">Reference proteome</keyword>
<gene>
    <name evidence="1" type="ORF">ELY33_13585</name>
</gene>
<reference evidence="1 2" key="1">
    <citation type="submission" date="2018-12" db="EMBL/GenBank/DDBJ databases">
        <title>three novel Halomonas strain isolated from plants.</title>
        <authorList>
            <person name="Sun C."/>
        </authorList>
    </citation>
    <scope>NUCLEOTIDE SEQUENCE [LARGE SCALE GENOMIC DNA]</scope>
    <source>
        <strain evidence="1 2">DSM 19434</strain>
    </source>
</reference>
<protein>
    <recommendedName>
        <fullName evidence="3">HNH endonuclease</fullName>
    </recommendedName>
</protein>
<dbReference type="Proteomes" id="UP000287336">
    <property type="component" value="Unassembled WGS sequence"/>
</dbReference>
<evidence type="ECO:0008006" key="3">
    <source>
        <dbReference type="Google" id="ProtNLM"/>
    </source>
</evidence>
<evidence type="ECO:0000313" key="1">
    <source>
        <dbReference type="EMBL" id="RUR28646.1"/>
    </source>
</evidence>
<accession>A0A433KHD5</accession>
<organism evidence="1 2">
    <name type="scientific">Vreelandella andesensis</name>
    <dbReference type="NCBI Taxonomy" id="447567"/>
    <lineage>
        <taxon>Bacteria</taxon>
        <taxon>Pseudomonadati</taxon>
        <taxon>Pseudomonadota</taxon>
        <taxon>Gammaproteobacteria</taxon>
        <taxon>Oceanospirillales</taxon>
        <taxon>Halomonadaceae</taxon>
        <taxon>Vreelandella</taxon>
    </lineage>
</organism>
<sequence>MLPACEAAFTVTRSIDPSAHALSPPPKPSGCELCQRPASLTKHHLIPRTLHNKPRYQKRYSREERLTAIVWLCHPCHKHIHRLYSERELADRFASLEALTSDDDIRAFVDWLATKPAGFKPKSPVRKRH</sequence>
<proteinExistence type="predicted"/>
<evidence type="ECO:0000313" key="2">
    <source>
        <dbReference type="Proteomes" id="UP000287336"/>
    </source>
</evidence>
<dbReference type="PANTHER" id="PTHR37827">
    <property type="entry name" value="TUDOR DOMAIN-CONTAINING PROTEIN"/>
    <property type="match status" value="1"/>
</dbReference>
<dbReference type="AlphaFoldDB" id="A0A433KHD5"/>
<name>A0A433KHD5_9GAMM</name>
<dbReference type="PANTHER" id="PTHR37827:SF1">
    <property type="entry name" value="HNH DOMAIN-CONTAINING PROTEIN"/>
    <property type="match status" value="1"/>
</dbReference>